<dbReference type="InterPro" id="IPR003594">
    <property type="entry name" value="HATPase_dom"/>
</dbReference>
<keyword evidence="14 15" id="KW-0472">Membrane</keyword>
<dbReference type="PROSITE" id="PS50109">
    <property type="entry name" value="HIS_KIN"/>
    <property type="match status" value="1"/>
</dbReference>
<evidence type="ECO:0000256" key="7">
    <source>
        <dbReference type="ARBA" id="ARBA00022679"/>
    </source>
</evidence>
<evidence type="ECO:0000256" key="8">
    <source>
        <dbReference type="ARBA" id="ARBA00022692"/>
    </source>
</evidence>
<dbReference type="PANTHER" id="PTHR44936:SF5">
    <property type="entry name" value="SENSOR HISTIDINE KINASE ENVZ"/>
    <property type="match status" value="1"/>
</dbReference>
<keyword evidence="11" id="KW-0067">ATP-binding</keyword>
<comment type="caution">
    <text evidence="18">The sequence shown here is derived from an EMBL/GenBank/DDBJ whole genome shotgun (WGS) entry which is preliminary data.</text>
</comment>
<dbReference type="InterPro" id="IPR003660">
    <property type="entry name" value="HAMP_dom"/>
</dbReference>
<evidence type="ECO:0000256" key="13">
    <source>
        <dbReference type="ARBA" id="ARBA00023012"/>
    </source>
</evidence>
<keyword evidence="7" id="KW-0808">Transferase</keyword>
<dbReference type="AlphaFoldDB" id="A0A2T0X7Q3"/>
<keyword evidence="13" id="KW-0902">Two-component regulatory system</keyword>
<dbReference type="OrthoDB" id="9804645at2"/>
<dbReference type="RefSeq" id="WP_106159412.1">
    <property type="nucleotide sequence ID" value="NZ_PVTT01000001.1"/>
</dbReference>
<dbReference type="Gene3D" id="1.10.287.130">
    <property type="match status" value="1"/>
</dbReference>
<evidence type="ECO:0000256" key="11">
    <source>
        <dbReference type="ARBA" id="ARBA00022840"/>
    </source>
</evidence>
<dbReference type="SMART" id="SM00304">
    <property type="entry name" value="HAMP"/>
    <property type="match status" value="1"/>
</dbReference>
<keyword evidence="4" id="KW-1003">Cell membrane</keyword>
<dbReference type="Gene3D" id="6.10.340.10">
    <property type="match status" value="1"/>
</dbReference>
<evidence type="ECO:0000256" key="9">
    <source>
        <dbReference type="ARBA" id="ARBA00022741"/>
    </source>
</evidence>
<name>A0A2T0X7Q3_9RHOB</name>
<keyword evidence="9" id="KW-0547">Nucleotide-binding</keyword>
<dbReference type="Pfam" id="PF00512">
    <property type="entry name" value="HisKA"/>
    <property type="match status" value="1"/>
</dbReference>
<dbReference type="SUPFAM" id="SSF55874">
    <property type="entry name" value="ATPase domain of HSP90 chaperone/DNA topoisomerase II/histidine kinase"/>
    <property type="match status" value="1"/>
</dbReference>
<evidence type="ECO:0000313" key="18">
    <source>
        <dbReference type="EMBL" id="PRY94968.1"/>
    </source>
</evidence>
<gene>
    <name evidence="18" type="ORF">BCF33_0578</name>
</gene>
<feature type="transmembrane region" description="Helical" evidence="15">
    <location>
        <begin position="165"/>
        <end position="184"/>
    </location>
</feature>
<dbReference type="CDD" id="cd00082">
    <property type="entry name" value="HisKA"/>
    <property type="match status" value="1"/>
</dbReference>
<dbReference type="InterPro" id="IPR003661">
    <property type="entry name" value="HisK_dim/P_dom"/>
</dbReference>
<dbReference type="PRINTS" id="PR00344">
    <property type="entry name" value="BCTRLSENSOR"/>
</dbReference>
<evidence type="ECO:0000256" key="14">
    <source>
        <dbReference type="ARBA" id="ARBA00023136"/>
    </source>
</evidence>
<feature type="transmembrane region" description="Helical" evidence="15">
    <location>
        <begin position="20"/>
        <end position="43"/>
    </location>
</feature>
<evidence type="ECO:0000313" key="19">
    <source>
        <dbReference type="Proteomes" id="UP000238801"/>
    </source>
</evidence>
<evidence type="ECO:0000256" key="1">
    <source>
        <dbReference type="ARBA" id="ARBA00000085"/>
    </source>
</evidence>
<dbReference type="InterPro" id="IPR036097">
    <property type="entry name" value="HisK_dim/P_sf"/>
</dbReference>
<dbReference type="GO" id="GO:0005886">
    <property type="term" value="C:plasma membrane"/>
    <property type="evidence" value="ECO:0007669"/>
    <property type="project" value="UniProtKB-SubCell"/>
</dbReference>
<comment type="catalytic activity">
    <reaction evidence="1">
        <text>ATP + protein L-histidine = ADP + protein N-phospho-L-histidine.</text>
        <dbReference type="EC" id="2.7.13.3"/>
    </reaction>
</comment>
<organism evidence="18 19">
    <name type="scientific">Hasllibacter halocynthiae</name>
    <dbReference type="NCBI Taxonomy" id="595589"/>
    <lineage>
        <taxon>Bacteria</taxon>
        <taxon>Pseudomonadati</taxon>
        <taxon>Pseudomonadota</taxon>
        <taxon>Alphaproteobacteria</taxon>
        <taxon>Rhodobacterales</taxon>
        <taxon>Roseobacteraceae</taxon>
        <taxon>Hasllibacter</taxon>
    </lineage>
</organism>
<dbReference type="GO" id="GO:0005524">
    <property type="term" value="F:ATP binding"/>
    <property type="evidence" value="ECO:0007669"/>
    <property type="project" value="UniProtKB-KW"/>
</dbReference>
<dbReference type="Gene3D" id="3.30.565.10">
    <property type="entry name" value="Histidine kinase-like ATPase, C-terminal domain"/>
    <property type="match status" value="1"/>
</dbReference>
<comment type="subcellular location">
    <subcellularLocation>
        <location evidence="2">Cell inner membrane</location>
        <topology evidence="2">Multi-pass membrane protein</topology>
    </subcellularLocation>
</comment>
<evidence type="ECO:0000256" key="3">
    <source>
        <dbReference type="ARBA" id="ARBA00012438"/>
    </source>
</evidence>
<dbReference type="InterPro" id="IPR005467">
    <property type="entry name" value="His_kinase_dom"/>
</dbReference>
<dbReference type="InterPro" id="IPR050980">
    <property type="entry name" value="2C_sensor_his_kinase"/>
</dbReference>
<feature type="domain" description="Histidine kinase" evidence="16">
    <location>
        <begin position="244"/>
        <end position="441"/>
    </location>
</feature>
<evidence type="ECO:0000259" key="16">
    <source>
        <dbReference type="PROSITE" id="PS50109"/>
    </source>
</evidence>
<dbReference type="InterPro" id="IPR004358">
    <property type="entry name" value="Sig_transdc_His_kin-like_C"/>
</dbReference>
<keyword evidence="6" id="KW-0597">Phosphoprotein</keyword>
<evidence type="ECO:0000259" key="17">
    <source>
        <dbReference type="PROSITE" id="PS50885"/>
    </source>
</evidence>
<sequence>MRLPLPGTNVLKRLTPRGLYGRAVLILLLPVVTVQLAVGAAFIQRYYADVTTQMTGNLARPLAAVVALVDEAPDLAAAREILAQAAPALGVEMRLPGPDVPAFREWIDFSGRSVVTTLERFLPGLGDVYLAPGQRVVRAEVATVHGRLVVQVPRRLVTARNPHQLLVIMVFASVVLTAIAFLFLRNQVRPVQELARAATAFGRGQAVPYKPSGATEMRQAGQSFLDMRARIERAQQQRTIMLSGVGHDLRTPLTRMRLALEMSQDPEAPALLADVAEMETMTQAFLDFARADAGEGAETVEIGALAREVVEGARRAGRAVEEGEIDDVSATVRPGAIRRALDNLVSNGARYGRRVMVTVRAGERSVVLQVEDDGPGIPEAEREAAMAPFVRLNHARPRDGGAGVGLGLAIARDAARAHGGTLRLGTSEALGGLRAEIVLPR</sequence>
<dbReference type="GO" id="GO:0000155">
    <property type="term" value="F:phosphorelay sensor kinase activity"/>
    <property type="evidence" value="ECO:0007669"/>
    <property type="project" value="InterPro"/>
</dbReference>
<dbReference type="SMART" id="SM00387">
    <property type="entry name" value="HATPase_c"/>
    <property type="match status" value="1"/>
</dbReference>
<dbReference type="Pfam" id="PF02518">
    <property type="entry name" value="HATPase_c"/>
    <property type="match status" value="1"/>
</dbReference>
<accession>A0A2T0X7Q3</accession>
<evidence type="ECO:0000256" key="2">
    <source>
        <dbReference type="ARBA" id="ARBA00004429"/>
    </source>
</evidence>
<evidence type="ECO:0000256" key="6">
    <source>
        <dbReference type="ARBA" id="ARBA00022553"/>
    </source>
</evidence>
<evidence type="ECO:0000256" key="12">
    <source>
        <dbReference type="ARBA" id="ARBA00022989"/>
    </source>
</evidence>
<dbReference type="EC" id="2.7.13.3" evidence="3"/>
<dbReference type="InterPro" id="IPR036890">
    <property type="entry name" value="HATPase_C_sf"/>
</dbReference>
<protein>
    <recommendedName>
        <fullName evidence="3">histidine kinase</fullName>
        <ecNumber evidence="3">2.7.13.3</ecNumber>
    </recommendedName>
</protein>
<keyword evidence="19" id="KW-1185">Reference proteome</keyword>
<reference evidence="18 19" key="1">
    <citation type="submission" date="2018-03" db="EMBL/GenBank/DDBJ databases">
        <title>Genomic Encyclopedia of Archaeal and Bacterial Type Strains, Phase II (KMG-II): from individual species to whole genera.</title>
        <authorList>
            <person name="Goeker M."/>
        </authorList>
    </citation>
    <scope>NUCLEOTIDE SEQUENCE [LARGE SCALE GENOMIC DNA]</scope>
    <source>
        <strain evidence="18 19">DSM 29318</strain>
    </source>
</reference>
<dbReference type="Pfam" id="PF00672">
    <property type="entry name" value="HAMP"/>
    <property type="match status" value="1"/>
</dbReference>
<dbReference type="Proteomes" id="UP000238801">
    <property type="component" value="Unassembled WGS sequence"/>
</dbReference>
<proteinExistence type="predicted"/>
<dbReference type="PANTHER" id="PTHR44936">
    <property type="entry name" value="SENSOR PROTEIN CREC"/>
    <property type="match status" value="1"/>
</dbReference>
<dbReference type="EMBL" id="PVTT01000001">
    <property type="protein sequence ID" value="PRY94968.1"/>
    <property type="molecule type" value="Genomic_DNA"/>
</dbReference>
<evidence type="ECO:0000256" key="10">
    <source>
        <dbReference type="ARBA" id="ARBA00022777"/>
    </source>
</evidence>
<evidence type="ECO:0000256" key="15">
    <source>
        <dbReference type="SAM" id="Phobius"/>
    </source>
</evidence>
<evidence type="ECO:0000256" key="5">
    <source>
        <dbReference type="ARBA" id="ARBA00022519"/>
    </source>
</evidence>
<keyword evidence="8 15" id="KW-0812">Transmembrane</keyword>
<feature type="domain" description="HAMP" evidence="17">
    <location>
        <begin position="185"/>
        <end position="236"/>
    </location>
</feature>
<dbReference type="SUPFAM" id="SSF47384">
    <property type="entry name" value="Homodimeric domain of signal transducing histidine kinase"/>
    <property type="match status" value="1"/>
</dbReference>
<dbReference type="PROSITE" id="PS50885">
    <property type="entry name" value="HAMP"/>
    <property type="match status" value="1"/>
</dbReference>
<keyword evidence="10 18" id="KW-0418">Kinase</keyword>
<evidence type="ECO:0000256" key="4">
    <source>
        <dbReference type="ARBA" id="ARBA00022475"/>
    </source>
</evidence>
<dbReference type="SMART" id="SM00388">
    <property type="entry name" value="HisKA"/>
    <property type="match status" value="1"/>
</dbReference>
<keyword evidence="5" id="KW-0997">Cell inner membrane</keyword>
<keyword evidence="12 15" id="KW-1133">Transmembrane helix</keyword>